<dbReference type="EMBL" id="JAGIYQ010000012">
    <property type="protein sequence ID" value="MBP0726596.1"/>
    <property type="molecule type" value="Genomic_DNA"/>
</dbReference>
<reference evidence="2" key="1">
    <citation type="submission" date="2021-04" db="EMBL/GenBank/DDBJ databases">
        <title>Genome seq and assembly of Bacillus sp.</title>
        <authorList>
            <person name="Chhetri G."/>
        </authorList>
    </citation>
    <scope>NUCLEOTIDE SEQUENCE</scope>
    <source>
        <strain evidence="2">RG28</strain>
    </source>
</reference>
<dbReference type="Proteomes" id="UP000682134">
    <property type="component" value="Unassembled WGS sequence"/>
</dbReference>
<keyword evidence="1" id="KW-1133">Transmembrane helix</keyword>
<dbReference type="AlphaFoldDB" id="A0A940NTP8"/>
<sequence>MQRRNIYLKIFLSIFVVILLFGCSKKDDKKSNRNDDIRKVSYNQSVSKEAKKKILAMEEITDVYAVNTDKDLYLAAKPQHHERLQLAQLEKKMKLNLEKQFPNYKIHVSLDKKILKLLSDLEGNIKKGNVNQKQVDKKLEFVKSEMKSDI</sequence>
<dbReference type="InterPro" id="IPR019076">
    <property type="entry name" value="Spore_lipoprot_YhcN/YlaJ-like"/>
</dbReference>
<feature type="transmembrane region" description="Helical" evidence="1">
    <location>
        <begin position="6"/>
        <end position="23"/>
    </location>
</feature>
<dbReference type="RefSeq" id="WP_209406935.1">
    <property type="nucleotide sequence ID" value="NZ_JAGIYQ010000012.1"/>
</dbReference>
<keyword evidence="1" id="KW-0472">Membrane</keyword>
<evidence type="ECO:0000256" key="1">
    <source>
        <dbReference type="SAM" id="Phobius"/>
    </source>
</evidence>
<gene>
    <name evidence="2" type="ORF">J5Y03_15650</name>
</gene>
<comment type="caution">
    <text evidence="2">The sequence shown here is derived from an EMBL/GenBank/DDBJ whole genome shotgun (WGS) entry which is preliminary data.</text>
</comment>
<keyword evidence="3" id="KW-1185">Reference proteome</keyword>
<protein>
    <submittedName>
        <fullName evidence="2">YhcN/YlaJ family sporulation lipoprotein</fullName>
    </submittedName>
</protein>
<evidence type="ECO:0000313" key="3">
    <source>
        <dbReference type="Proteomes" id="UP000682134"/>
    </source>
</evidence>
<dbReference type="PROSITE" id="PS51257">
    <property type="entry name" value="PROKAR_LIPOPROTEIN"/>
    <property type="match status" value="1"/>
</dbReference>
<accession>A0A940NTP8</accession>
<organism evidence="2 3">
    <name type="scientific">Gottfriedia endophytica</name>
    <dbReference type="NCBI Taxonomy" id="2820819"/>
    <lineage>
        <taxon>Bacteria</taxon>
        <taxon>Bacillati</taxon>
        <taxon>Bacillota</taxon>
        <taxon>Bacilli</taxon>
        <taxon>Bacillales</taxon>
        <taxon>Bacillaceae</taxon>
        <taxon>Gottfriedia</taxon>
    </lineage>
</organism>
<keyword evidence="2" id="KW-0449">Lipoprotein</keyword>
<name>A0A940NTP8_9BACI</name>
<dbReference type="Pfam" id="PF09580">
    <property type="entry name" value="Spore_YhcN_YlaJ"/>
    <property type="match status" value="1"/>
</dbReference>
<evidence type="ECO:0000313" key="2">
    <source>
        <dbReference type="EMBL" id="MBP0726596.1"/>
    </source>
</evidence>
<proteinExistence type="predicted"/>
<keyword evidence="1" id="KW-0812">Transmembrane</keyword>